<dbReference type="PRINTS" id="PR00598">
    <property type="entry name" value="HTHMARR"/>
</dbReference>
<accession>A0A5B9R1Y4</accession>
<dbReference type="InterPro" id="IPR039422">
    <property type="entry name" value="MarR/SlyA-like"/>
</dbReference>
<dbReference type="GO" id="GO:0006950">
    <property type="term" value="P:response to stress"/>
    <property type="evidence" value="ECO:0007669"/>
    <property type="project" value="TreeGrafter"/>
</dbReference>
<organism evidence="2 3">
    <name type="scientific">Roseimaritima ulvae</name>
    <dbReference type="NCBI Taxonomy" id="980254"/>
    <lineage>
        <taxon>Bacteria</taxon>
        <taxon>Pseudomonadati</taxon>
        <taxon>Planctomycetota</taxon>
        <taxon>Planctomycetia</taxon>
        <taxon>Pirellulales</taxon>
        <taxon>Pirellulaceae</taxon>
        <taxon>Roseimaritima</taxon>
    </lineage>
</organism>
<dbReference type="Pfam" id="PF12802">
    <property type="entry name" value="MarR_2"/>
    <property type="match status" value="1"/>
</dbReference>
<dbReference type="RefSeq" id="WP_068135851.1">
    <property type="nucleotide sequence ID" value="NZ_CP042914.1"/>
</dbReference>
<sequence length="185" mass="21156">MNRSKNSSPRNTDSNSNSLYQELHRCQPFAGTAQEAVLSVLRTGDQLDTRLRRFFRQFDLTLPQYNVLRMLDMEDRPLTCGEIGERLVQIVPGVTAMVDRLLKRGLVTRTRSETDRRTVYIAITKAGRKLVSPTVDPLRKLEHEIMSGLRKKDQQELIRLLQIVRQSLTESEVDGRDESLTSSGL</sequence>
<evidence type="ECO:0000313" key="2">
    <source>
        <dbReference type="EMBL" id="QEG43825.1"/>
    </source>
</evidence>
<evidence type="ECO:0000259" key="1">
    <source>
        <dbReference type="PROSITE" id="PS50995"/>
    </source>
</evidence>
<dbReference type="GO" id="GO:0003700">
    <property type="term" value="F:DNA-binding transcription factor activity"/>
    <property type="evidence" value="ECO:0007669"/>
    <property type="project" value="InterPro"/>
</dbReference>
<feature type="domain" description="HTH marR-type" evidence="1">
    <location>
        <begin position="33"/>
        <end position="166"/>
    </location>
</feature>
<dbReference type="EMBL" id="CP042914">
    <property type="protein sequence ID" value="QEG43825.1"/>
    <property type="molecule type" value="Genomic_DNA"/>
</dbReference>
<dbReference type="AlphaFoldDB" id="A0A5B9R1Y4"/>
<proteinExistence type="predicted"/>
<dbReference type="PANTHER" id="PTHR33164">
    <property type="entry name" value="TRANSCRIPTIONAL REGULATOR, MARR FAMILY"/>
    <property type="match status" value="1"/>
</dbReference>
<keyword evidence="3" id="KW-1185">Reference proteome</keyword>
<dbReference type="PANTHER" id="PTHR33164:SF101">
    <property type="entry name" value="TRANSCRIPTIONAL REPRESSOR MPRA"/>
    <property type="match status" value="1"/>
</dbReference>
<dbReference type="SUPFAM" id="SSF46785">
    <property type="entry name" value="Winged helix' DNA-binding domain"/>
    <property type="match status" value="1"/>
</dbReference>
<evidence type="ECO:0000313" key="3">
    <source>
        <dbReference type="Proteomes" id="UP000325286"/>
    </source>
</evidence>
<name>A0A5B9R1Y4_9BACT</name>
<dbReference type="InterPro" id="IPR036388">
    <property type="entry name" value="WH-like_DNA-bd_sf"/>
</dbReference>
<dbReference type="KEGG" id="rul:UC8_58820"/>
<dbReference type="PROSITE" id="PS50995">
    <property type="entry name" value="HTH_MARR_2"/>
    <property type="match status" value="1"/>
</dbReference>
<dbReference type="OrthoDB" id="288929at2"/>
<reference evidence="2 3" key="1">
    <citation type="submission" date="2019-08" db="EMBL/GenBank/DDBJ databases">
        <title>Deep-cultivation of Planctomycetes and their phenomic and genomic characterization uncovers novel biology.</title>
        <authorList>
            <person name="Wiegand S."/>
            <person name="Jogler M."/>
            <person name="Boedeker C."/>
            <person name="Pinto D."/>
            <person name="Vollmers J."/>
            <person name="Rivas-Marin E."/>
            <person name="Kohn T."/>
            <person name="Peeters S.H."/>
            <person name="Heuer A."/>
            <person name="Rast P."/>
            <person name="Oberbeckmann S."/>
            <person name="Bunk B."/>
            <person name="Jeske O."/>
            <person name="Meyerdierks A."/>
            <person name="Storesund J.E."/>
            <person name="Kallscheuer N."/>
            <person name="Luecker S."/>
            <person name="Lage O.M."/>
            <person name="Pohl T."/>
            <person name="Merkel B.J."/>
            <person name="Hornburger P."/>
            <person name="Mueller R.-W."/>
            <person name="Bruemmer F."/>
            <person name="Labrenz M."/>
            <person name="Spormann A.M."/>
            <person name="Op den Camp H."/>
            <person name="Overmann J."/>
            <person name="Amann R."/>
            <person name="Jetten M.S.M."/>
            <person name="Mascher T."/>
            <person name="Medema M.H."/>
            <person name="Devos D.P."/>
            <person name="Kaster A.-K."/>
            <person name="Ovreas L."/>
            <person name="Rohde M."/>
            <person name="Galperin M.Y."/>
            <person name="Jogler C."/>
        </authorList>
    </citation>
    <scope>NUCLEOTIDE SEQUENCE [LARGE SCALE GENOMIC DNA]</scope>
    <source>
        <strain evidence="2 3">UC8</strain>
    </source>
</reference>
<dbReference type="SMART" id="SM00347">
    <property type="entry name" value="HTH_MARR"/>
    <property type="match status" value="1"/>
</dbReference>
<gene>
    <name evidence="2" type="primary">ohrR</name>
    <name evidence="2" type="ORF">UC8_58820</name>
</gene>
<dbReference type="InterPro" id="IPR000835">
    <property type="entry name" value="HTH_MarR-typ"/>
</dbReference>
<protein>
    <submittedName>
        <fullName evidence="2">Organic hydroperoxide resistance transcriptional regulator</fullName>
    </submittedName>
</protein>
<dbReference type="InterPro" id="IPR036390">
    <property type="entry name" value="WH_DNA-bd_sf"/>
</dbReference>
<dbReference type="Gene3D" id="1.10.10.10">
    <property type="entry name" value="Winged helix-like DNA-binding domain superfamily/Winged helix DNA-binding domain"/>
    <property type="match status" value="1"/>
</dbReference>
<dbReference type="Proteomes" id="UP000325286">
    <property type="component" value="Chromosome"/>
</dbReference>